<keyword evidence="1" id="KW-0472">Membrane</keyword>
<organism evidence="3 4">
    <name type="scientific">Massilia violaceinigra</name>
    <dbReference type="NCBI Taxonomy" id="2045208"/>
    <lineage>
        <taxon>Bacteria</taxon>
        <taxon>Pseudomonadati</taxon>
        <taxon>Pseudomonadota</taxon>
        <taxon>Betaproteobacteria</taxon>
        <taxon>Burkholderiales</taxon>
        <taxon>Oxalobacteraceae</taxon>
        <taxon>Telluria group</taxon>
        <taxon>Massilia</taxon>
    </lineage>
</organism>
<evidence type="ECO:0000313" key="3">
    <source>
        <dbReference type="EMBL" id="ATQ76675.1"/>
    </source>
</evidence>
<evidence type="ECO:0008006" key="5">
    <source>
        <dbReference type="Google" id="ProtNLM"/>
    </source>
</evidence>
<evidence type="ECO:0000313" key="4">
    <source>
        <dbReference type="Proteomes" id="UP000229897"/>
    </source>
</evidence>
<dbReference type="AlphaFoldDB" id="A0A2D2DNW5"/>
<feature type="chain" id="PRO_5013756684" description="Lipoprotein" evidence="2">
    <location>
        <begin position="26"/>
        <end position="204"/>
    </location>
</feature>
<dbReference type="Proteomes" id="UP000229897">
    <property type="component" value="Chromosome"/>
</dbReference>
<proteinExistence type="predicted"/>
<reference evidence="3" key="1">
    <citation type="submission" date="2017-10" db="EMBL/GenBank/DDBJ databases">
        <title>Massilia psychrophilum sp. nov., a novel purple-pigmented bacterium isolated from Tianshan glacier, Xinjiang Municipality, China.</title>
        <authorList>
            <person name="Wang H."/>
        </authorList>
    </citation>
    <scope>NUCLEOTIDE SEQUENCE [LARGE SCALE GENOMIC DNA]</scope>
    <source>
        <strain evidence="3">B2</strain>
    </source>
</reference>
<keyword evidence="4" id="KW-1185">Reference proteome</keyword>
<sequence length="204" mass="21711">MNHPVHTMAKWSMLAVLLSTAGCQAKEMPDARRDYLLAHDHGWIDLTVKAPTGAPGFKAGEACQVALLVNGETLLLESANLAEADGAGIPVGYRFVAPAGKLQAELHIGACVKEALVVKIPLQLDKDHLLALAFDGAAAKAGPATVFEPASLEWVRAEMLRMQANGRANDAATDKLTRLAIYSAVLNAIGVLALLGFIVNRRRR</sequence>
<protein>
    <recommendedName>
        <fullName evidence="5">Lipoprotein</fullName>
    </recommendedName>
</protein>
<dbReference type="EMBL" id="CP024608">
    <property type="protein sequence ID" value="ATQ76675.1"/>
    <property type="molecule type" value="Genomic_DNA"/>
</dbReference>
<evidence type="ECO:0000256" key="2">
    <source>
        <dbReference type="SAM" id="SignalP"/>
    </source>
</evidence>
<dbReference type="KEGG" id="mass:CR152_20775"/>
<accession>A0A2D2DNW5</accession>
<dbReference type="RefSeq" id="WP_099878003.1">
    <property type="nucleotide sequence ID" value="NZ_CP024608.1"/>
</dbReference>
<gene>
    <name evidence="3" type="ORF">CR152_20775</name>
</gene>
<evidence type="ECO:0000256" key="1">
    <source>
        <dbReference type="SAM" id="Phobius"/>
    </source>
</evidence>
<keyword evidence="2" id="KW-0732">Signal</keyword>
<feature type="transmembrane region" description="Helical" evidence="1">
    <location>
        <begin position="179"/>
        <end position="199"/>
    </location>
</feature>
<keyword evidence="1" id="KW-0812">Transmembrane</keyword>
<name>A0A2D2DNW5_9BURK</name>
<feature type="signal peptide" evidence="2">
    <location>
        <begin position="1"/>
        <end position="25"/>
    </location>
</feature>
<dbReference type="OrthoDB" id="8779213at2"/>
<keyword evidence="1" id="KW-1133">Transmembrane helix</keyword>